<dbReference type="OrthoDB" id="7068785at2"/>
<keyword evidence="2" id="KW-1185">Reference proteome</keyword>
<proteinExistence type="predicted"/>
<dbReference type="EMBL" id="FNQP01000048">
    <property type="protein sequence ID" value="SEB14069.1"/>
    <property type="molecule type" value="Genomic_DNA"/>
</dbReference>
<dbReference type="STRING" id="525918.SAMN05660964_03783"/>
<dbReference type="RefSeq" id="WP_093071165.1">
    <property type="nucleotide sequence ID" value="NZ_FNQP01000048.1"/>
</dbReference>
<name>A0A1H4GWP1_9GAMM</name>
<gene>
    <name evidence="1" type="ORF">SAMN05660964_03783</name>
</gene>
<protein>
    <recommendedName>
        <fullName evidence="3">Adenylate kinase</fullName>
    </recommendedName>
</protein>
<dbReference type="InterPro" id="IPR027417">
    <property type="entry name" value="P-loop_NTPase"/>
</dbReference>
<dbReference type="Proteomes" id="UP000199397">
    <property type="component" value="Unassembled WGS sequence"/>
</dbReference>
<organism evidence="1 2">
    <name type="scientific">Thiothrix caldifontis</name>
    <dbReference type="NCBI Taxonomy" id="525918"/>
    <lineage>
        <taxon>Bacteria</taxon>
        <taxon>Pseudomonadati</taxon>
        <taxon>Pseudomonadota</taxon>
        <taxon>Gammaproteobacteria</taxon>
        <taxon>Thiotrichales</taxon>
        <taxon>Thiotrichaceae</taxon>
        <taxon>Thiothrix</taxon>
    </lineage>
</organism>
<dbReference type="Pfam" id="PF13207">
    <property type="entry name" value="AAA_17"/>
    <property type="match status" value="1"/>
</dbReference>
<accession>A0A1H4GWP1</accession>
<reference evidence="1 2" key="1">
    <citation type="submission" date="2016-10" db="EMBL/GenBank/DDBJ databases">
        <authorList>
            <person name="de Groot N.N."/>
        </authorList>
    </citation>
    <scope>NUCLEOTIDE SEQUENCE [LARGE SCALE GENOMIC DNA]</scope>
    <source>
        <strain evidence="1 2">DSM 21228</strain>
    </source>
</reference>
<evidence type="ECO:0008006" key="3">
    <source>
        <dbReference type="Google" id="ProtNLM"/>
    </source>
</evidence>
<evidence type="ECO:0000313" key="1">
    <source>
        <dbReference type="EMBL" id="SEB14069.1"/>
    </source>
</evidence>
<dbReference type="SUPFAM" id="SSF52540">
    <property type="entry name" value="P-loop containing nucleoside triphosphate hydrolases"/>
    <property type="match status" value="1"/>
</dbReference>
<dbReference type="Gene3D" id="3.40.50.300">
    <property type="entry name" value="P-loop containing nucleotide triphosphate hydrolases"/>
    <property type="match status" value="1"/>
</dbReference>
<dbReference type="AlphaFoldDB" id="A0A1H4GWP1"/>
<sequence>MKHISIYGVSGVGKTTVIEKYKSKFDGVLIGSESKGINEFFGGNFNDFLALNEEDRQNVREKALSTYFSKLSTTDGVLIIDAHYSFWVDGALKRVIPPISEKFYTHFIYINPGIKEILRRQKIKWGKCKFSEEQVNKWIEYETNGLEKLCHMKRRAFYQLTTIDLDETISELNKIVTN</sequence>
<evidence type="ECO:0000313" key="2">
    <source>
        <dbReference type="Proteomes" id="UP000199397"/>
    </source>
</evidence>